<proteinExistence type="predicted"/>
<reference evidence="1 2" key="1">
    <citation type="submission" date="2020-04" db="EMBL/GenBank/DDBJ databases">
        <authorList>
            <person name="Laetsch R D."/>
            <person name="Stevens L."/>
            <person name="Kumar S."/>
            <person name="Blaxter L. M."/>
        </authorList>
    </citation>
    <scope>NUCLEOTIDE SEQUENCE [LARGE SCALE GENOMIC DNA]</scope>
</reference>
<comment type="caution">
    <text evidence="1">The sequence shown here is derived from an EMBL/GenBank/DDBJ whole genome shotgun (WGS) entry which is preliminary data.</text>
</comment>
<dbReference type="EMBL" id="CADEPM010000007">
    <property type="protein sequence ID" value="CAB3408658.1"/>
    <property type="molecule type" value="Genomic_DNA"/>
</dbReference>
<protein>
    <submittedName>
        <fullName evidence="1">Uncharacterized protein</fullName>
    </submittedName>
</protein>
<gene>
    <name evidence="1" type="ORF">CBOVIS_LOCUS10410</name>
</gene>
<evidence type="ECO:0000313" key="1">
    <source>
        <dbReference type="EMBL" id="CAB3408658.1"/>
    </source>
</evidence>
<evidence type="ECO:0000313" key="2">
    <source>
        <dbReference type="Proteomes" id="UP000494206"/>
    </source>
</evidence>
<dbReference type="OrthoDB" id="5825880at2759"/>
<sequence length="89" mass="10310">MSLVHICHQIFEAVADVIAKIFRIILFCYRKPKHAKELFLTTIHLIKVSYDAEIWSWTQLFDILKSQLINPMSKAPPPPPPVQAEQKVK</sequence>
<accession>A0A8S1EY57</accession>
<dbReference type="AlphaFoldDB" id="A0A8S1EY57"/>
<name>A0A8S1EY57_9PELO</name>
<organism evidence="1 2">
    <name type="scientific">Caenorhabditis bovis</name>
    <dbReference type="NCBI Taxonomy" id="2654633"/>
    <lineage>
        <taxon>Eukaryota</taxon>
        <taxon>Metazoa</taxon>
        <taxon>Ecdysozoa</taxon>
        <taxon>Nematoda</taxon>
        <taxon>Chromadorea</taxon>
        <taxon>Rhabditida</taxon>
        <taxon>Rhabditina</taxon>
        <taxon>Rhabditomorpha</taxon>
        <taxon>Rhabditoidea</taxon>
        <taxon>Rhabditidae</taxon>
        <taxon>Peloderinae</taxon>
        <taxon>Caenorhabditis</taxon>
    </lineage>
</organism>
<keyword evidence="2" id="KW-1185">Reference proteome</keyword>
<dbReference type="Proteomes" id="UP000494206">
    <property type="component" value="Unassembled WGS sequence"/>
</dbReference>